<dbReference type="OrthoDB" id="9802264at2"/>
<dbReference type="EMBL" id="JACBZO010000001">
    <property type="protein sequence ID" value="NYI40114.1"/>
    <property type="molecule type" value="Genomic_DNA"/>
</dbReference>
<keyword evidence="6" id="KW-1185">Reference proteome</keyword>
<evidence type="ECO:0000313" key="6">
    <source>
        <dbReference type="Proteomes" id="UP000547973"/>
    </source>
</evidence>
<evidence type="ECO:0000256" key="1">
    <source>
        <dbReference type="ARBA" id="ARBA00022448"/>
    </source>
</evidence>
<dbReference type="GO" id="GO:0005886">
    <property type="term" value="C:plasma membrane"/>
    <property type="evidence" value="ECO:0007669"/>
    <property type="project" value="TreeGrafter"/>
</dbReference>
<gene>
    <name evidence="5" type="ORF">BKA03_000233</name>
</gene>
<dbReference type="Proteomes" id="UP000547973">
    <property type="component" value="Unassembled WGS sequence"/>
</dbReference>
<dbReference type="SMART" id="SM00382">
    <property type="entry name" value="AAA"/>
    <property type="match status" value="1"/>
</dbReference>
<evidence type="ECO:0000256" key="3">
    <source>
        <dbReference type="ARBA" id="ARBA00022840"/>
    </source>
</evidence>
<dbReference type="PROSITE" id="PS50893">
    <property type="entry name" value="ABC_TRANSPORTER_2"/>
    <property type="match status" value="1"/>
</dbReference>
<evidence type="ECO:0000313" key="5">
    <source>
        <dbReference type="EMBL" id="NYI40114.1"/>
    </source>
</evidence>
<dbReference type="InterPro" id="IPR003439">
    <property type="entry name" value="ABC_transporter-like_ATP-bd"/>
</dbReference>
<dbReference type="SUPFAM" id="SSF52540">
    <property type="entry name" value="P-loop containing nucleoside triphosphate hydrolases"/>
    <property type="match status" value="1"/>
</dbReference>
<dbReference type="PROSITE" id="PS00211">
    <property type="entry name" value="ABC_TRANSPORTER_1"/>
    <property type="match status" value="1"/>
</dbReference>
<keyword evidence="3 5" id="KW-0067">ATP-binding</keyword>
<dbReference type="GO" id="GO:0098796">
    <property type="term" value="C:membrane protein complex"/>
    <property type="evidence" value="ECO:0007669"/>
    <property type="project" value="UniProtKB-ARBA"/>
</dbReference>
<accession>A0A7Y9Z7D9</accession>
<dbReference type="GO" id="GO:0005524">
    <property type="term" value="F:ATP binding"/>
    <property type="evidence" value="ECO:0007669"/>
    <property type="project" value="UniProtKB-KW"/>
</dbReference>
<dbReference type="PANTHER" id="PTHR24220">
    <property type="entry name" value="IMPORT ATP-BINDING PROTEIN"/>
    <property type="match status" value="1"/>
</dbReference>
<dbReference type="InterPro" id="IPR015854">
    <property type="entry name" value="ABC_transpr_LolD-like"/>
</dbReference>
<dbReference type="GO" id="GO:0016887">
    <property type="term" value="F:ATP hydrolysis activity"/>
    <property type="evidence" value="ECO:0007669"/>
    <property type="project" value="InterPro"/>
</dbReference>
<keyword evidence="1" id="KW-0813">Transport</keyword>
<dbReference type="RefSeq" id="WP_062074894.1">
    <property type="nucleotide sequence ID" value="NZ_BBRC01000004.1"/>
</dbReference>
<dbReference type="FunFam" id="3.40.50.300:FF:000032">
    <property type="entry name" value="Export ABC transporter ATP-binding protein"/>
    <property type="match status" value="1"/>
</dbReference>
<evidence type="ECO:0000259" key="4">
    <source>
        <dbReference type="PROSITE" id="PS50893"/>
    </source>
</evidence>
<dbReference type="CDD" id="cd03255">
    <property type="entry name" value="ABC_MJ0796_LolCDE_FtsE"/>
    <property type="match status" value="1"/>
</dbReference>
<dbReference type="InterPro" id="IPR017871">
    <property type="entry name" value="ABC_transporter-like_CS"/>
</dbReference>
<dbReference type="GO" id="GO:0022857">
    <property type="term" value="F:transmembrane transporter activity"/>
    <property type="evidence" value="ECO:0007669"/>
    <property type="project" value="TreeGrafter"/>
</dbReference>
<feature type="domain" description="ABC transporter" evidence="4">
    <location>
        <begin position="14"/>
        <end position="242"/>
    </location>
</feature>
<organism evidence="5 6">
    <name type="scientific">Demequina lutea</name>
    <dbReference type="NCBI Taxonomy" id="431489"/>
    <lineage>
        <taxon>Bacteria</taxon>
        <taxon>Bacillati</taxon>
        <taxon>Actinomycetota</taxon>
        <taxon>Actinomycetes</taxon>
        <taxon>Micrococcales</taxon>
        <taxon>Demequinaceae</taxon>
        <taxon>Demequina</taxon>
    </lineage>
</organism>
<dbReference type="InterPro" id="IPR003593">
    <property type="entry name" value="AAA+_ATPase"/>
</dbReference>
<dbReference type="Pfam" id="PF00005">
    <property type="entry name" value="ABC_tran"/>
    <property type="match status" value="1"/>
</dbReference>
<reference evidence="5 6" key="1">
    <citation type="submission" date="2020-07" db="EMBL/GenBank/DDBJ databases">
        <title>Sequencing the genomes of 1000 actinobacteria strains.</title>
        <authorList>
            <person name="Klenk H.-P."/>
        </authorList>
    </citation>
    <scope>NUCLEOTIDE SEQUENCE [LARGE SCALE GENOMIC DNA]</scope>
    <source>
        <strain evidence="5 6">DSM 19970</strain>
    </source>
</reference>
<protein>
    <submittedName>
        <fullName evidence="5">Putative ABC transport system ATP-binding protein</fullName>
    </submittedName>
</protein>
<proteinExistence type="predicted"/>
<comment type="caution">
    <text evidence="5">The sequence shown here is derived from an EMBL/GenBank/DDBJ whole genome shotgun (WGS) entry which is preliminary data.</text>
</comment>
<dbReference type="AlphaFoldDB" id="A0A7Y9Z7D9"/>
<evidence type="ECO:0000256" key="2">
    <source>
        <dbReference type="ARBA" id="ARBA00022741"/>
    </source>
</evidence>
<keyword evidence="2" id="KW-0547">Nucleotide-binding</keyword>
<dbReference type="Gene3D" id="3.40.50.300">
    <property type="entry name" value="P-loop containing nucleotide triphosphate hydrolases"/>
    <property type="match status" value="1"/>
</dbReference>
<dbReference type="InterPro" id="IPR017911">
    <property type="entry name" value="MacB-like_ATP-bd"/>
</dbReference>
<name>A0A7Y9Z7D9_9MICO</name>
<sequence>MTATPQVVATGTAVRLEAVTKVFGTNDAAVHALKGVDLEIGTGQLAVVLGPSGSGKTTLCNIIGGIESATSGSVTVGGESIGGRKPGDLGDFRRNHVGFVFQFFNLIPTLTARENIEVIIELTGRGDKGRVAELLDSVGLADRADNFPSQLSGGEQQRVALARALATDPAILLADEPTGALDLDTGRQILALLQDLRNEGRTVVIITHNSSVAQIADRVITVVDGRIESIEDNPSPADAATVTW</sequence>
<dbReference type="InterPro" id="IPR027417">
    <property type="entry name" value="P-loop_NTPase"/>
</dbReference>